<dbReference type="EMBL" id="LSSN01005924">
    <property type="protein sequence ID" value="OMJ07953.1"/>
    <property type="molecule type" value="Genomic_DNA"/>
</dbReference>
<dbReference type="Proteomes" id="UP000187283">
    <property type="component" value="Unassembled WGS sequence"/>
</dbReference>
<accession>A0A1R1WZY7</accession>
<sequence length="77" mass="8857">MRSQETPIRSNLFTSFKTFETLLEFINRTINLEKTNFNGSENPLFNKIIVCSSSIIQDSSLKFEDPFVNQDTVIPPL</sequence>
<comment type="caution">
    <text evidence="1">The sequence shown here is derived from an EMBL/GenBank/DDBJ whole genome shotgun (WGS) entry which is preliminary data.</text>
</comment>
<proteinExistence type="predicted"/>
<gene>
    <name evidence="1" type="ORF">AYI70_g11870</name>
</gene>
<dbReference type="AlphaFoldDB" id="A0A1R1WZY7"/>
<evidence type="ECO:0000313" key="2">
    <source>
        <dbReference type="Proteomes" id="UP000187283"/>
    </source>
</evidence>
<protein>
    <submittedName>
        <fullName evidence="1">Uncharacterized protein</fullName>
    </submittedName>
</protein>
<reference evidence="1 2" key="1">
    <citation type="submission" date="2017-01" db="EMBL/GenBank/DDBJ databases">
        <authorList>
            <person name="Mah S.A."/>
            <person name="Swanson W.J."/>
            <person name="Moy G.W."/>
            <person name="Vacquier V.D."/>
        </authorList>
    </citation>
    <scope>NUCLEOTIDE SEQUENCE [LARGE SCALE GENOMIC DNA]</scope>
    <source>
        <strain evidence="1 2">GSMNP</strain>
    </source>
</reference>
<name>A0A1R1WZY7_9FUNG</name>
<keyword evidence="2" id="KW-1185">Reference proteome</keyword>
<organism evidence="1 2">
    <name type="scientific">Smittium culicis</name>
    <dbReference type="NCBI Taxonomy" id="133412"/>
    <lineage>
        <taxon>Eukaryota</taxon>
        <taxon>Fungi</taxon>
        <taxon>Fungi incertae sedis</taxon>
        <taxon>Zoopagomycota</taxon>
        <taxon>Kickxellomycotina</taxon>
        <taxon>Harpellomycetes</taxon>
        <taxon>Harpellales</taxon>
        <taxon>Legeriomycetaceae</taxon>
        <taxon>Smittium</taxon>
    </lineage>
</organism>
<dbReference type="OrthoDB" id="10368705at2759"/>
<evidence type="ECO:0000313" key="1">
    <source>
        <dbReference type="EMBL" id="OMJ07953.1"/>
    </source>
</evidence>